<dbReference type="GO" id="GO:0003700">
    <property type="term" value="F:DNA-binding transcription factor activity"/>
    <property type="evidence" value="ECO:0007669"/>
    <property type="project" value="InterPro"/>
</dbReference>
<evidence type="ECO:0000259" key="4">
    <source>
        <dbReference type="PROSITE" id="PS50987"/>
    </source>
</evidence>
<dbReference type="PROSITE" id="PS50987">
    <property type="entry name" value="HTH_ARSR_2"/>
    <property type="match status" value="1"/>
</dbReference>
<dbReference type="SUPFAM" id="SSF46785">
    <property type="entry name" value="Winged helix' DNA-binding domain"/>
    <property type="match status" value="1"/>
</dbReference>
<dbReference type="GO" id="GO:0003677">
    <property type="term" value="F:DNA binding"/>
    <property type="evidence" value="ECO:0007669"/>
    <property type="project" value="UniProtKB-KW"/>
</dbReference>
<organism evidence="5 6">
    <name type="scientific">Erysipelothrix piscisicarius</name>
    <dbReference type="NCBI Taxonomy" id="2485784"/>
    <lineage>
        <taxon>Bacteria</taxon>
        <taxon>Bacillati</taxon>
        <taxon>Bacillota</taxon>
        <taxon>Erysipelotrichia</taxon>
        <taxon>Erysipelotrichales</taxon>
        <taxon>Erysipelotrichaceae</taxon>
        <taxon>Erysipelothrix</taxon>
    </lineage>
</organism>
<dbReference type="InterPro" id="IPR036390">
    <property type="entry name" value="WH_DNA-bd_sf"/>
</dbReference>
<dbReference type="EMBL" id="CP034234">
    <property type="protein sequence ID" value="AZK43882.1"/>
    <property type="molecule type" value="Genomic_DNA"/>
</dbReference>
<evidence type="ECO:0000256" key="3">
    <source>
        <dbReference type="ARBA" id="ARBA00023163"/>
    </source>
</evidence>
<keyword evidence="3" id="KW-0804">Transcription</keyword>
<accession>A0A3S8RLQ2</accession>
<dbReference type="PANTHER" id="PTHR33154">
    <property type="entry name" value="TRANSCRIPTIONAL REGULATOR, ARSR FAMILY"/>
    <property type="match status" value="1"/>
</dbReference>
<dbReference type="KEGG" id="eri:EEI45_02990"/>
<protein>
    <submittedName>
        <fullName evidence="5">ArsR family transcriptional regulator</fullName>
    </submittedName>
</protein>
<dbReference type="RefSeq" id="WP_125164092.1">
    <property type="nucleotide sequence ID" value="NZ_CP034234.1"/>
</dbReference>
<dbReference type="InterPro" id="IPR036388">
    <property type="entry name" value="WH-like_DNA-bd_sf"/>
</dbReference>
<dbReference type="CDD" id="cd00090">
    <property type="entry name" value="HTH_ARSR"/>
    <property type="match status" value="1"/>
</dbReference>
<dbReference type="PANTHER" id="PTHR33154:SF33">
    <property type="entry name" value="TRANSCRIPTIONAL REPRESSOR SDPR"/>
    <property type="match status" value="1"/>
</dbReference>
<dbReference type="InterPro" id="IPR001845">
    <property type="entry name" value="HTH_ArsR_DNA-bd_dom"/>
</dbReference>
<keyword evidence="2" id="KW-0238">DNA-binding</keyword>
<evidence type="ECO:0000256" key="2">
    <source>
        <dbReference type="ARBA" id="ARBA00023125"/>
    </source>
</evidence>
<dbReference type="Gene3D" id="1.10.10.10">
    <property type="entry name" value="Winged helix-like DNA-binding domain superfamily/Winged helix DNA-binding domain"/>
    <property type="match status" value="1"/>
</dbReference>
<dbReference type="InterPro" id="IPR011991">
    <property type="entry name" value="ArsR-like_HTH"/>
</dbReference>
<evidence type="ECO:0000313" key="5">
    <source>
        <dbReference type="EMBL" id="AZK43882.1"/>
    </source>
</evidence>
<evidence type="ECO:0000313" key="6">
    <source>
        <dbReference type="Proteomes" id="UP000278804"/>
    </source>
</evidence>
<name>A0A3S8RLQ2_9FIRM</name>
<keyword evidence="1" id="KW-0805">Transcription regulation</keyword>
<gene>
    <name evidence="5" type="ORF">EEI45_02990</name>
</gene>
<dbReference type="SMART" id="SM00418">
    <property type="entry name" value="HTH_ARSR"/>
    <property type="match status" value="1"/>
</dbReference>
<dbReference type="Proteomes" id="UP000278804">
    <property type="component" value="Chromosome"/>
</dbReference>
<feature type="domain" description="HTH arsR-type" evidence="4">
    <location>
        <begin position="233"/>
        <end position="326"/>
    </location>
</feature>
<dbReference type="Pfam" id="PF01022">
    <property type="entry name" value="HTH_5"/>
    <property type="match status" value="1"/>
</dbReference>
<keyword evidence="6" id="KW-1185">Reference proteome</keyword>
<sequence>MKFEKKLNYEFEAYVMFRRFLTQEAPYAEDAHAIHDRIDSIYKGCEASMLQVQKNYPHATEILELLGNEKAQLYYIPFKCFLEIQTRNQNEIKALLVETIEDILKAFFSEGSTRHEGIFQVINHASLSYSEKWALVSMVESADVLYHEFKGIVTDLSKPLKQMLSVFDQEIEVLNQEWTARLESNTYIEYLRDTFGIVWDDHEGIIYPSVMANNSFVDVTYLGITMTEAFLSRNQLSDKNACKMMKSMGDPSKFAILKALNHGQKYGKELATLLDLTPATISYHIQELLNDGLIQCEPSSNKRVYYNIAKDRVRELLVFVEHELEL</sequence>
<dbReference type="InterPro" id="IPR051081">
    <property type="entry name" value="HTH_MetalResp_TranReg"/>
</dbReference>
<evidence type="ECO:0000256" key="1">
    <source>
        <dbReference type="ARBA" id="ARBA00023015"/>
    </source>
</evidence>
<proteinExistence type="predicted"/>
<reference evidence="5 6" key="1">
    <citation type="journal article" date="2020" name="Int. J. Syst. Evol. Microbiol.">
        <title>Description of Erysipelothrix piscisicarius sp. nov., an emergent fish pathogen, and assessment of virulence using a tiger barb (Puntigrus tetrazona) infection model.</title>
        <authorList>
            <person name="Pomaranski E.K."/>
            <person name="Griffin M.J."/>
            <person name="Camus A.C."/>
            <person name="Armwood A.R."/>
            <person name="Shelley J."/>
            <person name="Waldbieser G.C."/>
            <person name="LaFrentz B.R."/>
            <person name="Garcia J.C."/>
            <person name="Yanong R."/>
            <person name="Soto E."/>
        </authorList>
    </citation>
    <scope>NUCLEOTIDE SEQUENCE [LARGE SCALE GENOMIC DNA]</scope>
    <source>
        <strain evidence="5 6">15TAL0474</strain>
    </source>
</reference>
<dbReference type="AlphaFoldDB" id="A0A3S8RLQ2"/>